<accession>A0A2K5K5Z5</accession>
<keyword evidence="1 2" id="KW-0175">Coiled coil</keyword>
<feature type="compositionally biased region" description="Polar residues" evidence="3">
    <location>
        <begin position="556"/>
        <end position="567"/>
    </location>
</feature>
<evidence type="ECO:0000256" key="2">
    <source>
        <dbReference type="SAM" id="Coils"/>
    </source>
</evidence>
<evidence type="ECO:0000256" key="3">
    <source>
        <dbReference type="SAM" id="MobiDB-lite"/>
    </source>
</evidence>
<dbReference type="InterPro" id="IPR052212">
    <property type="entry name" value="PH-like_domain"/>
</dbReference>
<sequence length="1254" mass="142376">MEERSYIQKELDLENGSLEEDSVVHSVENDFQNMMESLSPRKYSSSLRFKANGDYSGSYLTLSQPVPAKRSPSPLGTSVKSSPSLAKIQGSKQFSYDGTDKNIAMKPPTPLLSTTSSLSGYPLGRADFDHYTGRDSERALRLSEKPPYSKYSSRNKSHDNVYFLGGLEGRKASGSLLAMWNGSSLSDTGPPPISRSGAASMPSSPKQARKMSIQDSLTLQPKLSRHKELASENINLRTRKYSSSSSLSHMGAYSRSLPRLYKATENQLTPLSLPPRNSLGNSKRTKLGEKDLPHSIIDNDNYLNFSSLSSGALAYKTSASEGNPYVSSTVSVPASPRVARKMLLASTSSCASDDFDRASYVGTNPSHSLLAGESDRVFATRRNFSCGSVEFDEADLESLRQTSGTPQPVLRERKSSISSISGRDDLMDYHRRQREERLREQEMERLERQRLETILSLCAEYTKPDSRLSTGTTVADVQKINKELEKLQLSDEESVFEEALLSPDTRYRCHRKDSLPDADLASCGSLTQSSASFFTPRSTRNDELLSDLTRTPPLPSSTFPKASSESSYLSILPKTPEGISEEQRSQELAAMEETRMVILNNLEELKQKIKDINDQMDESYRELDMECALLDGEQKSETTELMKEKEILDHLNRKIAELEKNIVGEKTKEKVKLDAEREKLERLQELYSEQKTQLDNCPESMREQLQQQLKRDADLLDVESKHFEDLEFQQLEHESRLDEEKENLTQQLLREVAEYQRNIVSRKEKISALKKQANHIVQQAQREQDHFVKEKNNLIMMLQREKENLCNLEKKYSSLSGGKGFPVNPNTLKEGYISVNEINEPCGNSTNLSPSTQFPADADAVATEPATAVLASQPQSKEHFRSLEERKKQHKEGLYLSDTLPRKKTTTSVSPHFSSATMGRSITPKAHLPLGQSNSCGSVLPPSLAAMAKDSESRRMLRGYNHQQMSEGHRQKSEFYNRTASESNVYLNSFHYPDHSYKDQAFDTLSLDSSDSMETSISACSPDNISSASTSNIARIEEMERLLKQAHAERTRLLESREREMEAKKRALEEEKRRREILEKRLQEETSQRQKLIEKEVKIREKQRAQARPLTRYLPVRKEDFDLRSHVETAGHNIDTCYHVSITEKTCRGFLIKMGGKIKTWKKRWFVFDRNKRTFSYYADKHETKLKGVIYFQAIEEVYYDHLKNANKSPNPLLTFSVKTHDRIYYMVAPSPEAMRIWMDVIVTGAEGYTHFLL</sequence>
<dbReference type="RefSeq" id="XP_011788153.1">
    <property type="nucleotide sequence ID" value="XM_011932763.1"/>
</dbReference>
<dbReference type="Ensembl" id="ENSCANT00000059759.1">
    <property type="protein sequence ID" value="ENSCANP00000036510.1"/>
    <property type="gene ID" value="ENSCANG00000041930.1"/>
</dbReference>
<feature type="compositionally biased region" description="Basic and acidic residues" evidence="3">
    <location>
        <begin position="126"/>
        <end position="144"/>
    </location>
</feature>
<evidence type="ECO:0000313" key="5">
    <source>
        <dbReference type="Ensembl" id="ENSCANP00000036510.1"/>
    </source>
</evidence>
<dbReference type="Proteomes" id="UP000233080">
    <property type="component" value="Unassembled WGS sequence"/>
</dbReference>
<evidence type="ECO:0000259" key="4">
    <source>
        <dbReference type="PROSITE" id="PS50003"/>
    </source>
</evidence>
<dbReference type="AlphaFoldDB" id="A0A2K5K5Z5"/>
<dbReference type="GeneID" id="105505075"/>
<feature type="compositionally biased region" description="Polar residues" evidence="3">
    <location>
        <begin position="74"/>
        <end position="96"/>
    </location>
</feature>
<dbReference type="CDD" id="cd22265">
    <property type="entry name" value="UDM1_RNF168"/>
    <property type="match status" value="1"/>
</dbReference>
<feature type="domain" description="PH" evidence="4">
    <location>
        <begin position="1144"/>
        <end position="1247"/>
    </location>
</feature>
<reference evidence="5" key="2">
    <citation type="submission" date="2025-09" db="UniProtKB">
        <authorList>
            <consortium name="Ensembl"/>
        </authorList>
    </citation>
    <scope>IDENTIFICATION</scope>
</reference>
<dbReference type="SMART" id="SM00233">
    <property type="entry name" value="PH"/>
    <property type="match status" value="1"/>
</dbReference>
<dbReference type="SUPFAM" id="SSF50729">
    <property type="entry name" value="PH domain-like"/>
    <property type="match status" value="1"/>
</dbReference>
<dbReference type="STRING" id="336983.ENSCANP00000036510"/>
<dbReference type="Gene3D" id="2.30.29.30">
    <property type="entry name" value="Pleckstrin-homology domain (PH domain)/Phosphotyrosine-binding domain (PTB)"/>
    <property type="match status" value="1"/>
</dbReference>
<dbReference type="Pfam" id="PF00169">
    <property type="entry name" value="PH"/>
    <property type="match status" value="1"/>
</dbReference>
<dbReference type="CTD" id="90102"/>
<dbReference type="CDD" id="cd14673">
    <property type="entry name" value="PH_PHLDB1_2"/>
    <property type="match status" value="1"/>
</dbReference>
<dbReference type="GO" id="GO:0045180">
    <property type="term" value="C:basal cortex"/>
    <property type="evidence" value="ECO:0007669"/>
    <property type="project" value="TreeGrafter"/>
</dbReference>
<protein>
    <recommendedName>
        <fullName evidence="4">PH domain-containing protein</fullName>
    </recommendedName>
</protein>
<proteinExistence type="predicted"/>
<dbReference type="FunFam" id="2.30.29.30:FF:000006">
    <property type="entry name" value="Pleckstrin homology like domain family B member 1"/>
    <property type="match status" value="1"/>
</dbReference>
<dbReference type="InterPro" id="IPR001849">
    <property type="entry name" value="PH_domain"/>
</dbReference>
<reference evidence="5" key="1">
    <citation type="submission" date="2025-08" db="UniProtKB">
        <authorList>
            <consortium name="Ensembl"/>
        </authorList>
    </citation>
    <scope>IDENTIFICATION</scope>
</reference>
<name>A0A2K5K5Z5_COLAP</name>
<feature type="coiled-coil region" evidence="2">
    <location>
        <begin position="1036"/>
        <end position="1095"/>
    </location>
</feature>
<dbReference type="GO" id="GO:0070507">
    <property type="term" value="P:regulation of microtubule cytoskeleton organization"/>
    <property type="evidence" value="ECO:0007669"/>
    <property type="project" value="TreeGrafter"/>
</dbReference>
<feature type="region of interest" description="Disordered" evidence="3">
    <location>
        <begin position="62"/>
        <end position="155"/>
    </location>
</feature>
<organism evidence="5 6">
    <name type="scientific">Colobus angolensis palliatus</name>
    <name type="common">Peters' Angolan colobus</name>
    <dbReference type="NCBI Taxonomy" id="336983"/>
    <lineage>
        <taxon>Eukaryota</taxon>
        <taxon>Metazoa</taxon>
        <taxon>Chordata</taxon>
        <taxon>Craniata</taxon>
        <taxon>Vertebrata</taxon>
        <taxon>Euteleostomi</taxon>
        <taxon>Mammalia</taxon>
        <taxon>Eutheria</taxon>
        <taxon>Euarchontoglires</taxon>
        <taxon>Primates</taxon>
        <taxon>Haplorrhini</taxon>
        <taxon>Catarrhini</taxon>
        <taxon>Cercopithecidae</taxon>
        <taxon>Colobinae</taxon>
        <taxon>Colobus</taxon>
    </lineage>
</organism>
<feature type="region of interest" description="Disordered" evidence="3">
    <location>
        <begin position="266"/>
        <end position="287"/>
    </location>
</feature>
<feature type="region of interest" description="Disordered" evidence="3">
    <location>
        <begin position="543"/>
        <end position="567"/>
    </location>
</feature>
<feature type="coiled-coil region" evidence="2">
    <location>
        <begin position="723"/>
        <end position="808"/>
    </location>
</feature>
<dbReference type="PANTHER" id="PTHR12156">
    <property type="entry name" value="PLECKSTRIN HOMOLOGY-LIKE DOMAIN, FAMILY B, MEMBER 3"/>
    <property type="match status" value="1"/>
</dbReference>
<feature type="coiled-coil region" evidence="2">
    <location>
        <begin position="588"/>
        <end position="693"/>
    </location>
</feature>
<feature type="region of interest" description="Disordered" evidence="3">
    <location>
        <begin position="187"/>
        <end position="213"/>
    </location>
</feature>
<evidence type="ECO:0000256" key="1">
    <source>
        <dbReference type="ARBA" id="ARBA00023054"/>
    </source>
</evidence>
<dbReference type="PROSITE" id="PS50003">
    <property type="entry name" value="PH_DOMAIN"/>
    <property type="match status" value="1"/>
</dbReference>
<dbReference type="PANTHER" id="PTHR12156:SF21">
    <property type="entry name" value="PLECKSTRIN HOMOLOGY-LIKE DOMAIN FAMILY B MEMBER 2"/>
    <property type="match status" value="1"/>
</dbReference>
<evidence type="ECO:0000313" key="6">
    <source>
        <dbReference type="Proteomes" id="UP000233080"/>
    </source>
</evidence>
<dbReference type="InterPro" id="IPR011993">
    <property type="entry name" value="PH-like_dom_sf"/>
</dbReference>
<dbReference type="InterPro" id="IPR037810">
    <property type="entry name" value="PHLDB1/2/3_PH"/>
</dbReference>
<keyword evidence="6" id="KW-1185">Reference proteome</keyword>